<dbReference type="RefSeq" id="WP_307247431.1">
    <property type="nucleotide sequence ID" value="NZ_JAUSUZ010000001.1"/>
</dbReference>
<comment type="caution">
    <text evidence="1">The sequence shown here is derived from an EMBL/GenBank/DDBJ whole genome shotgun (WGS) entry which is preliminary data.</text>
</comment>
<evidence type="ECO:0000313" key="2">
    <source>
        <dbReference type="Proteomes" id="UP001240236"/>
    </source>
</evidence>
<keyword evidence="2" id="KW-1185">Reference proteome</keyword>
<gene>
    <name evidence="1" type="ORF">J2S42_007676</name>
</gene>
<accession>A0AAE3W820</accession>
<dbReference type="AlphaFoldDB" id="A0AAE3W820"/>
<reference evidence="1 2" key="1">
    <citation type="submission" date="2023-07" db="EMBL/GenBank/DDBJ databases">
        <title>Sequencing the genomes of 1000 actinobacteria strains.</title>
        <authorList>
            <person name="Klenk H.-P."/>
        </authorList>
    </citation>
    <scope>NUCLEOTIDE SEQUENCE [LARGE SCALE GENOMIC DNA]</scope>
    <source>
        <strain evidence="1 2">DSM 44709</strain>
    </source>
</reference>
<evidence type="ECO:0000313" key="1">
    <source>
        <dbReference type="EMBL" id="MDQ0371007.1"/>
    </source>
</evidence>
<dbReference type="EMBL" id="JAUSUZ010000001">
    <property type="protein sequence ID" value="MDQ0371007.1"/>
    <property type="molecule type" value="Genomic_DNA"/>
</dbReference>
<proteinExistence type="predicted"/>
<sequence>MSPRDKHAQHDPSPLLIAVASSPADRLRLAERLEGIAPVLLVADLDELRRLLSTPDEPCA</sequence>
<protein>
    <submittedName>
        <fullName evidence="1">Uncharacterized protein</fullName>
    </submittedName>
</protein>
<name>A0AAE3W820_9ACTN</name>
<dbReference type="Proteomes" id="UP001240236">
    <property type="component" value="Unassembled WGS sequence"/>
</dbReference>
<organism evidence="1 2">
    <name type="scientific">Catenuloplanes indicus</name>
    <dbReference type="NCBI Taxonomy" id="137267"/>
    <lineage>
        <taxon>Bacteria</taxon>
        <taxon>Bacillati</taxon>
        <taxon>Actinomycetota</taxon>
        <taxon>Actinomycetes</taxon>
        <taxon>Micromonosporales</taxon>
        <taxon>Micromonosporaceae</taxon>
        <taxon>Catenuloplanes</taxon>
    </lineage>
</organism>